<dbReference type="EMBL" id="JBBYHV010000001">
    <property type="protein sequence ID" value="MEL1249569.1"/>
    <property type="molecule type" value="Genomic_DNA"/>
</dbReference>
<dbReference type="Pfam" id="PF05656">
    <property type="entry name" value="DUF805"/>
    <property type="match status" value="1"/>
</dbReference>
<protein>
    <submittedName>
        <fullName evidence="2">DUF805 domain-containing protein</fullName>
    </submittedName>
</protein>
<keyword evidence="1" id="KW-0812">Transmembrane</keyword>
<dbReference type="Proteomes" id="UP001497045">
    <property type="component" value="Unassembled WGS sequence"/>
</dbReference>
<comment type="caution">
    <text evidence="2">The sequence shown here is derived from an EMBL/GenBank/DDBJ whole genome shotgun (WGS) entry which is preliminary data.</text>
</comment>
<dbReference type="RefSeq" id="WP_341672104.1">
    <property type="nucleotide sequence ID" value="NZ_JBBYHV010000001.1"/>
</dbReference>
<feature type="transmembrane region" description="Helical" evidence="1">
    <location>
        <begin position="66"/>
        <end position="89"/>
    </location>
</feature>
<keyword evidence="1" id="KW-1133">Transmembrane helix</keyword>
<proteinExistence type="predicted"/>
<reference evidence="2 3" key="1">
    <citation type="submission" date="2024-04" db="EMBL/GenBank/DDBJ databases">
        <title>Aurantiacibacter sp. DGU6 16S ribosomal RNA gene Genome sequencing and assembly.</title>
        <authorList>
            <person name="Park S."/>
        </authorList>
    </citation>
    <scope>NUCLEOTIDE SEQUENCE [LARGE SCALE GENOMIC DNA]</scope>
    <source>
        <strain evidence="2 3">DGU6</strain>
    </source>
</reference>
<dbReference type="PANTHER" id="PTHR34980:SF2">
    <property type="entry name" value="INNER MEMBRANE PROTEIN YHAH-RELATED"/>
    <property type="match status" value="1"/>
</dbReference>
<gene>
    <name evidence="2" type="ORF">AAEO60_02675</name>
</gene>
<keyword evidence="1" id="KW-0472">Membrane</keyword>
<name>A0ABU9IAX2_9SPHN</name>
<dbReference type="InterPro" id="IPR008523">
    <property type="entry name" value="DUF805"/>
</dbReference>
<keyword evidence="3" id="KW-1185">Reference proteome</keyword>
<dbReference type="PANTHER" id="PTHR34980">
    <property type="entry name" value="INNER MEMBRANE PROTEIN-RELATED-RELATED"/>
    <property type="match status" value="1"/>
</dbReference>
<evidence type="ECO:0000313" key="2">
    <source>
        <dbReference type="EMBL" id="MEL1249569.1"/>
    </source>
</evidence>
<organism evidence="2 3">
    <name type="scientific">Aurantiacibacter gilvus</name>
    <dbReference type="NCBI Taxonomy" id="3139141"/>
    <lineage>
        <taxon>Bacteria</taxon>
        <taxon>Pseudomonadati</taxon>
        <taxon>Pseudomonadota</taxon>
        <taxon>Alphaproteobacteria</taxon>
        <taxon>Sphingomonadales</taxon>
        <taxon>Erythrobacteraceae</taxon>
        <taxon>Aurantiacibacter</taxon>
    </lineage>
</organism>
<feature type="transmembrane region" description="Helical" evidence="1">
    <location>
        <begin position="101"/>
        <end position="127"/>
    </location>
</feature>
<evidence type="ECO:0000313" key="3">
    <source>
        <dbReference type="Proteomes" id="UP001497045"/>
    </source>
</evidence>
<sequence length="154" mass="16977">MEPMLAPYKKLYRAIKGRSGRQEYWMFFLLFLALHIVPLILFFGMFGGISSLDPQNMAGAMAGLGIITMLLFIPLYAVLAVTYLAMAAVSIRRLHDIGITGWVYVALYVVLFIPFLNFLAMIVYLVLMALPGTAGPNKYGAPNDEDESAGAVFS</sequence>
<accession>A0ABU9IAX2</accession>
<evidence type="ECO:0000256" key="1">
    <source>
        <dbReference type="SAM" id="Phobius"/>
    </source>
</evidence>
<feature type="transmembrane region" description="Helical" evidence="1">
    <location>
        <begin position="24"/>
        <end position="46"/>
    </location>
</feature>